<evidence type="ECO:0000313" key="1">
    <source>
        <dbReference type="EMBL" id="RAL04591.1"/>
    </source>
</evidence>
<dbReference type="Proteomes" id="UP000249402">
    <property type="component" value="Unassembled WGS sequence"/>
</dbReference>
<protein>
    <submittedName>
        <fullName evidence="1">Uncharacterized protein</fullName>
    </submittedName>
</protein>
<dbReference type="AlphaFoldDB" id="A0A395H9F8"/>
<dbReference type="RefSeq" id="XP_025578918.1">
    <property type="nucleotide sequence ID" value="XM_025718704.1"/>
</dbReference>
<keyword evidence="2" id="KW-1185">Reference proteome</keyword>
<sequence>MMYKAADLVVEPSTVGIELIGPSQGLPGFEPLGPLRPYRQGDLQGYLVFSSGEQVGLVRSDLFTAFSPDLPRMNCPEEENYHPTAGQRMLVCRLTSREGLGGETVFLAKFRDNKEPVGDEGHG</sequence>
<organism evidence="1 2">
    <name type="scientific">Aspergillus ibericus CBS 121593</name>
    <dbReference type="NCBI Taxonomy" id="1448316"/>
    <lineage>
        <taxon>Eukaryota</taxon>
        <taxon>Fungi</taxon>
        <taxon>Dikarya</taxon>
        <taxon>Ascomycota</taxon>
        <taxon>Pezizomycotina</taxon>
        <taxon>Eurotiomycetes</taxon>
        <taxon>Eurotiomycetidae</taxon>
        <taxon>Eurotiales</taxon>
        <taxon>Aspergillaceae</taxon>
        <taxon>Aspergillus</taxon>
        <taxon>Aspergillus subgen. Circumdati</taxon>
    </lineage>
</organism>
<accession>A0A395H9F8</accession>
<evidence type="ECO:0000313" key="2">
    <source>
        <dbReference type="Proteomes" id="UP000249402"/>
    </source>
</evidence>
<name>A0A395H9F8_9EURO</name>
<proteinExistence type="predicted"/>
<gene>
    <name evidence="1" type="ORF">BO80DRAFT_421861</name>
</gene>
<dbReference type="GeneID" id="37223569"/>
<dbReference type="EMBL" id="KZ824423">
    <property type="protein sequence ID" value="RAL04591.1"/>
    <property type="molecule type" value="Genomic_DNA"/>
</dbReference>
<reference evidence="1 2" key="1">
    <citation type="submission" date="2018-02" db="EMBL/GenBank/DDBJ databases">
        <title>The genomes of Aspergillus section Nigri reveals drivers in fungal speciation.</title>
        <authorList>
            <consortium name="DOE Joint Genome Institute"/>
            <person name="Vesth T.C."/>
            <person name="Nybo J."/>
            <person name="Theobald S."/>
            <person name="Brandl J."/>
            <person name="Frisvad J.C."/>
            <person name="Nielsen K.F."/>
            <person name="Lyhne E.K."/>
            <person name="Kogle M.E."/>
            <person name="Kuo A."/>
            <person name="Riley R."/>
            <person name="Clum A."/>
            <person name="Nolan M."/>
            <person name="Lipzen A."/>
            <person name="Salamov A."/>
            <person name="Henrissat B."/>
            <person name="Wiebenga A."/>
            <person name="De vries R.P."/>
            <person name="Grigoriev I.V."/>
            <person name="Mortensen U.H."/>
            <person name="Andersen M.R."/>
            <person name="Baker S.E."/>
        </authorList>
    </citation>
    <scope>NUCLEOTIDE SEQUENCE [LARGE SCALE GENOMIC DNA]</scope>
    <source>
        <strain evidence="1 2">CBS 121593</strain>
    </source>
</reference>
<dbReference type="VEuPathDB" id="FungiDB:BO80DRAFT_421861"/>